<dbReference type="InterPro" id="IPR000223">
    <property type="entry name" value="Pept_S26A_signal_pept_1"/>
</dbReference>
<dbReference type="PANTHER" id="PTHR43390">
    <property type="entry name" value="SIGNAL PEPTIDASE I"/>
    <property type="match status" value="1"/>
</dbReference>
<keyword evidence="4 6" id="KW-0378">Hydrolase</keyword>
<dbReference type="GO" id="GO:0009003">
    <property type="term" value="F:signal peptidase activity"/>
    <property type="evidence" value="ECO:0007669"/>
    <property type="project" value="UniProtKB-EC"/>
</dbReference>
<dbReference type="SUPFAM" id="SSF51306">
    <property type="entry name" value="LexA/Signal peptidase"/>
    <property type="match status" value="1"/>
</dbReference>
<dbReference type="Proteomes" id="UP000179047">
    <property type="component" value="Unassembled WGS sequence"/>
</dbReference>
<dbReference type="PROSITE" id="PS00761">
    <property type="entry name" value="SPASE_I_3"/>
    <property type="match status" value="1"/>
</dbReference>
<dbReference type="InterPro" id="IPR036286">
    <property type="entry name" value="LexA/Signal_pep-like_sf"/>
</dbReference>
<feature type="active site" evidence="5">
    <location>
        <position position="87"/>
    </location>
</feature>
<dbReference type="InterPro" id="IPR019533">
    <property type="entry name" value="Peptidase_S26"/>
</dbReference>
<evidence type="ECO:0000313" key="9">
    <source>
        <dbReference type="Proteomes" id="UP000179047"/>
    </source>
</evidence>
<evidence type="ECO:0000256" key="4">
    <source>
        <dbReference type="ARBA" id="ARBA00022801"/>
    </source>
</evidence>
<evidence type="ECO:0000256" key="6">
    <source>
        <dbReference type="RuleBase" id="RU362042"/>
    </source>
</evidence>
<dbReference type="GO" id="GO:0016020">
    <property type="term" value="C:membrane"/>
    <property type="evidence" value="ECO:0007669"/>
    <property type="project" value="UniProtKB-SubCell"/>
</dbReference>
<accession>A0A1F8GTF3</accession>
<feature type="transmembrane region" description="Helical" evidence="6">
    <location>
        <begin position="12"/>
        <end position="34"/>
    </location>
</feature>
<dbReference type="PRINTS" id="PR00727">
    <property type="entry name" value="LEADERPTASE"/>
</dbReference>
<dbReference type="EMBL" id="MGKP01000013">
    <property type="protein sequence ID" value="OGN28704.1"/>
    <property type="molecule type" value="Genomic_DNA"/>
</dbReference>
<evidence type="ECO:0000256" key="1">
    <source>
        <dbReference type="ARBA" id="ARBA00000677"/>
    </source>
</evidence>
<keyword evidence="6" id="KW-0472">Membrane</keyword>
<dbReference type="GO" id="GO:0004252">
    <property type="term" value="F:serine-type endopeptidase activity"/>
    <property type="evidence" value="ECO:0007669"/>
    <property type="project" value="InterPro"/>
</dbReference>
<feature type="domain" description="Peptidase S26" evidence="7">
    <location>
        <begin position="14"/>
        <end position="175"/>
    </location>
</feature>
<dbReference type="InterPro" id="IPR019757">
    <property type="entry name" value="Pept_S26A_signal_pept_1_Lys-AS"/>
</dbReference>
<dbReference type="NCBIfam" id="TIGR02227">
    <property type="entry name" value="sigpep_I_bact"/>
    <property type="match status" value="1"/>
</dbReference>
<evidence type="ECO:0000256" key="2">
    <source>
        <dbReference type="ARBA" id="ARBA00009370"/>
    </source>
</evidence>
<keyword evidence="6" id="KW-0645">Protease</keyword>
<gene>
    <name evidence="8" type="ORF">A3A33_01885</name>
</gene>
<evidence type="ECO:0000256" key="5">
    <source>
        <dbReference type="PIRSR" id="PIRSR600223-1"/>
    </source>
</evidence>
<feature type="active site" evidence="5">
    <location>
        <position position="44"/>
    </location>
</feature>
<dbReference type="STRING" id="1802701.A3A33_01885"/>
<comment type="caution">
    <text evidence="8">The sequence shown here is derived from an EMBL/GenBank/DDBJ whole genome shotgun (WGS) entry which is preliminary data.</text>
</comment>
<organism evidence="8 9">
    <name type="scientific">Candidatus Yanofskybacteria bacterium RIFCSPLOWO2_01_FULL_49_25</name>
    <dbReference type="NCBI Taxonomy" id="1802701"/>
    <lineage>
        <taxon>Bacteria</taxon>
        <taxon>Candidatus Yanofskyibacteriota</taxon>
    </lineage>
</organism>
<dbReference type="AlphaFoldDB" id="A0A1F8GTF3"/>
<evidence type="ECO:0000256" key="3">
    <source>
        <dbReference type="ARBA" id="ARBA00013208"/>
    </source>
</evidence>
<keyword evidence="6" id="KW-1133">Transmembrane helix</keyword>
<dbReference type="InterPro" id="IPR019758">
    <property type="entry name" value="Pept_S26A_signal_pept_1_CS"/>
</dbReference>
<dbReference type="GO" id="GO:0006465">
    <property type="term" value="P:signal peptide processing"/>
    <property type="evidence" value="ECO:0007669"/>
    <property type="project" value="InterPro"/>
</dbReference>
<comment type="catalytic activity">
    <reaction evidence="1 6">
        <text>Cleavage of hydrophobic, N-terminal signal or leader sequences from secreted and periplasmic proteins.</text>
        <dbReference type="EC" id="3.4.21.89"/>
    </reaction>
</comment>
<dbReference type="Gene3D" id="2.10.109.10">
    <property type="entry name" value="Umud Fragment, subunit A"/>
    <property type="match status" value="1"/>
</dbReference>
<comment type="subcellular location">
    <subcellularLocation>
        <location evidence="6">Membrane</location>
        <topology evidence="6">Single-pass type II membrane protein</topology>
    </subcellularLocation>
</comment>
<evidence type="ECO:0000259" key="7">
    <source>
        <dbReference type="Pfam" id="PF10502"/>
    </source>
</evidence>
<name>A0A1F8GTF3_9BACT</name>
<dbReference type="PANTHER" id="PTHR43390:SF1">
    <property type="entry name" value="CHLOROPLAST PROCESSING PEPTIDASE"/>
    <property type="match status" value="1"/>
</dbReference>
<proteinExistence type="inferred from homology"/>
<sequence length="193" mass="22221">MNVGTGFRVLSLIWEVLKVVIISLAIIIPIRYFIVQPFFVNGASMEETFQDGNYILIDEVTYRFNDPVRGDIIVFRYPNDPRQFFIKRVIGLPGETVEVRDNRVTIYNTDRPQGFTLDESTYLSAGQQTLGSIKTKLDDNDYFVMGDNRLHSSDSRYWGAVNRSFITGRVFYRAWPFSEAGPFKDPSYKTTAQ</sequence>
<dbReference type="CDD" id="cd06530">
    <property type="entry name" value="S26_SPase_I"/>
    <property type="match status" value="1"/>
</dbReference>
<protein>
    <recommendedName>
        <fullName evidence="3 6">Signal peptidase I</fullName>
        <ecNumber evidence="3 6">3.4.21.89</ecNumber>
    </recommendedName>
</protein>
<dbReference type="Pfam" id="PF10502">
    <property type="entry name" value="Peptidase_S26"/>
    <property type="match status" value="1"/>
</dbReference>
<comment type="similarity">
    <text evidence="2 6">Belongs to the peptidase S26 family.</text>
</comment>
<dbReference type="PROSITE" id="PS00760">
    <property type="entry name" value="SPASE_I_2"/>
    <property type="match status" value="1"/>
</dbReference>
<dbReference type="EC" id="3.4.21.89" evidence="3 6"/>
<keyword evidence="6" id="KW-0812">Transmembrane</keyword>
<reference evidence="8 9" key="1">
    <citation type="journal article" date="2016" name="Nat. Commun.">
        <title>Thousands of microbial genomes shed light on interconnected biogeochemical processes in an aquifer system.</title>
        <authorList>
            <person name="Anantharaman K."/>
            <person name="Brown C.T."/>
            <person name="Hug L.A."/>
            <person name="Sharon I."/>
            <person name="Castelle C.J."/>
            <person name="Probst A.J."/>
            <person name="Thomas B.C."/>
            <person name="Singh A."/>
            <person name="Wilkins M.J."/>
            <person name="Karaoz U."/>
            <person name="Brodie E.L."/>
            <person name="Williams K.H."/>
            <person name="Hubbard S.S."/>
            <person name="Banfield J.F."/>
        </authorList>
    </citation>
    <scope>NUCLEOTIDE SEQUENCE [LARGE SCALE GENOMIC DNA]</scope>
</reference>
<evidence type="ECO:0000313" key="8">
    <source>
        <dbReference type="EMBL" id="OGN28704.1"/>
    </source>
</evidence>